<dbReference type="AlphaFoldDB" id="A0A8T0WXD5"/>
<dbReference type="EMBL" id="CM029038">
    <property type="protein sequence ID" value="KAG2652510.1"/>
    <property type="molecule type" value="Genomic_DNA"/>
</dbReference>
<name>A0A8T0WXD5_PANVG</name>
<feature type="region of interest" description="Disordered" evidence="1">
    <location>
        <begin position="78"/>
        <end position="102"/>
    </location>
</feature>
<evidence type="ECO:0000313" key="2">
    <source>
        <dbReference type="EMBL" id="KAG2652510.1"/>
    </source>
</evidence>
<evidence type="ECO:0008006" key="4">
    <source>
        <dbReference type="Google" id="ProtNLM"/>
    </source>
</evidence>
<reference evidence="2" key="1">
    <citation type="submission" date="2020-05" db="EMBL/GenBank/DDBJ databases">
        <title>WGS assembly of Panicum virgatum.</title>
        <authorList>
            <person name="Lovell J.T."/>
            <person name="Jenkins J."/>
            <person name="Shu S."/>
            <person name="Juenger T.E."/>
            <person name="Schmutz J."/>
        </authorList>
    </citation>
    <scope>NUCLEOTIDE SEQUENCE</scope>
    <source>
        <strain evidence="2">AP13</strain>
    </source>
</reference>
<dbReference type="Proteomes" id="UP000823388">
    <property type="component" value="Chromosome 1N"/>
</dbReference>
<comment type="caution">
    <text evidence="2">The sequence shown here is derived from an EMBL/GenBank/DDBJ whole genome shotgun (WGS) entry which is preliminary data.</text>
</comment>
<organism evidence="2 3">
    <name type="scientific">Panicum virgatum</name>
    <name type="common">Blackwell switchgrass</name>
    <dbReference type="NCBI Taxonomy" id="38727"/>
    <lineage>
        <taxon>Eukaryota</taxon>
        <taxon>Viridiplantae</taxon>
        <taxon>Streptophyta</taxon>
        <taxon>Embryophyta</taxon>
        <taxon>Tracheophyta</taxon>
        <taxon>Spermatophyta</taxon>
        <taxon>Magnoliopsida</taxon>
        <taxon>Liliopsida</taxon>
        <taxon>Poales</taxon>
        <taxon>Poaceae</taxon>
        <taxon>PACMAD clade</taxon>
        <taxon>Panicoideae</taxon>
        <taxon>Panicodae</taxon>
        <taxon>Paniceae</taxon>
        <taxon>Panicinae</taxon>
        <taxon>Panicum</taxon>
        <taxon>Panicum sect. Hiantes</taxon>
    </lineage>
</organism>
<evidence type="ECO:0000256" key="1">
    <source>
        <dbReference type="SAM" id="MobiDB-lite"/>
    </source>
</evidence>
<feature type="region of interest" description="Disordered" evidence="1">
    <location>
        <begin position="1"/>
        <end position="47"/>
    </location>
</feature>
<evidence type="ECO:0000313" key="3">
    <source>
        <dbReference type="Proteomes" id="UP000823388"/>
    </source>
</evidence>
<protein>
    <recommendedName>
        <fullName evidence="4">CCHC-type domain-containing protein</fullName>
    </recommendedName>
</protein>
<proteinExistence type="predicted"/>
<keyword evidence="3" id="KW-1185">Reference proteome</keyword>
<gene>
    <name evidence="2" type="ORF">PVAP13_1NG357519</name>
</gene>
<accession>A0A8T0WXD5</accession>
<sequence>MPCADKTNWMKMDGPKIEPPIYEKNIGRPPKSRRKQPHEIQGKNGFTMSRHGIIIHCSWCHEPNHNCKDCPLKKAGIRPKQQVRRQPPPFAATTGEEEEGTEQQAVVEVMTEHLQPTVQPLIV</sequence>